<dbReference type="Proteomes" id="UP001163603">
    <property type="component" value="Chromosome 11"/>
</dbReference>
<comment type="caution">
    <text evidence="1">The sequence shown here is derived from an EMBL/GenBank/DDBJ whole genome shotgun (WGS) entry which is preliminary data.</text>
</comment>
<dbReference type="EMBL" id="CM047746">
    <property type="protein sequence ID" value="KAJ0021529.1"/>
    <property type="molecule type" value="Genomic_DNA"/>
</dbReference>
<protein>
    <submittedName>
        <fullName evidence="1">Uncharacterized protein</fullName>
    </submittedName>
</protein>
<reference evidence="2" key="1">
    <citation type="journal article" date="2023" name="G3 (Bethesda)">
        <title>Genome assembly and association tests identify interacting loci associated with vigor, precocity, and sex in interspecific pistachio rootstocks.</title>
        <authorList>
            <person name="Palmer W."/>
            <person name="Jacygrad E."/>
            <person name="Sagayaradj S."/>
            <person name="Cavanaugh K."/>
            <person name="Han R."/>
            <person name="Bertier L."/>
            <person name="Beede B."/>
            <person name="Kafkas S."/>
            <person name="Golino D."/>
            <person name="Preece J."/>
            <person name="Michelmore R."/>
        </authorList>
    </citation>
    <scope>NUCLEOTIDE SEQUENCE [LARGE SCALE GENOMIC DNA]</scope>
</reference>
<keyword evidence="2" id="KW-1185">Reference proteome</keyword>
<evidence type="ECO:0000313" key="1">
    <source>
        <dbReference type="EMBL" id="KAJ0021529.1"/>
    </source>
</evidence>
<proteinExistence type="predicted"/>
<organism evidence="1 2">
    <name type="scientific">Pistacia integerrima</name>
    <dbReference type="NCBI Taxonomy" id="434235"/>
    <lineage>
        <taxon>Eukaryota</taxon>
        <taxon>Viridiplantae</taxon>
        <taxon>Streptophyta</taxon>
        <taxon>Embryophyta</taxon>
        <taxon>Tracheophyta</taxon>
        <taxon>Spermatophyta</taxon>
        <taxon>Magnoliopsida</taxon>
        <taxon>eudicotyledons</taxon>
        <taxon>Gunneridae</taxon>
        <taxon>Pentapetalae</taxon>
        <taxon>rosids</taxon>
        <taxon>malvids</taxon>
        <taxon>Sapindales</taxon>
        <taxon>Anacardiaceae</taxon>
        <taxon>Pistacia</taxon>
    </lineage>
</organism>
<sequence>MQADEDIGKMALAVPLLVYLCDQTYGITLKRGAKTMNSLHLKQCVETFNVFDFLREIVSKVPDLGGSDTAGDDRSVAKRRKVDGEDTDDDEAKRSRMEIGHTSSSSRGRGRGRGRGRERDYQEKNNPSRPSLERSYSGEEPKSNLQVNSNSIAMPAPAPWLTTEITPKVKHEEHPGWSLFDIEKMAVDPHQLASLNRRTDEDEEDYDEKGCVGNVPV</sequence>
<gene>
    <name evidence="1" type="ORF">Pint_31529</name>
</gene>
<accession>A0ACC0XTF1</accession>
<evidence type="ECO:0000313" key="2">
    <source>
        <dbReference type="Proteomes" id="UP001163603"/>
    </source>
</evidence>
<name>A0ACC0XTF1_9ROSI</name>